<feature type="region of interest" description="Disordered" evidence="1">
    <location>
        <begin position="1"/>
        <end position="118"/>
    </location>
</feature>
<feature type="compositionally biased region" description="Basic and acidic residues" evidence="1">
    <location>
        <begin position="83"/>
        <end position="109"/>
    </location>
</feature>
<dbReference type="AlphaFoldDB" id="A0A814PW42"/>
<feature type="compositionally biased region" description="Acidic residues" evidence="1">
    <location>
        <begin position="1"/>
        <end position="17"/>
    </location>
</feature>
<accession>A0A814PW42</accession>
<evidence type="ECO:0000313" key="2">
    <source>
        <dbReference type="EMBL" id="CAF1111330.1"/>
    </source>
</evidence>
<reference evidence="2" key="1">
    <citation type="submission" date="2021-02" db="EMBL/GenBank/DDBJ databases">
        <authorList>
            <person name="Nowell W R."/>
        </authorList>
    </citation>
    <scope>NUCLEOTIDE SEQUENCE</scope>
    <source>
        <strain evidence="2">Ploen Becks lab</strain>
    </source>
</reference>
<feature type="compositionally biased region" description="Basic and acidic residues" evidence="1">
    <location>
        <begin position="39"/>
        <end position="50"/>
    </location>
</feature>
<dbReference type="Proteomes" id="UP000663879">
    <property type="component" value="Unassembled WGS sequence"/>
</dbReference>
<feature type="compositionally biased region" description="Polar residues" evidence="1">
    <location>
        <begin position="59"/>
        <end position="71"/>
    </location>
</feature>
<feature type="compositionally biased region" description="Polar residues" evidence="1">
    <location>
        <begin position="26"/>
        <end position="38"/>
    </location>
</feature>
<keyword evidence="3" id="KW-1185">Reference proteome</keyword>
<feature type="non-terminal residue" evidence="2">
    <location>
        <position position="1"/>
    </location>
</feature>
<evidence type="ECO:0000313" key="3">
    <source>
        <dbReference type="Proteomes" id="UP000663879"/>
    </source>
</evidence>
<dbReference type="EMBL" id="CAJNOC010008185">
    <property type="protein sequence ID" value="CAF1111330.1"/>
    <property type="molecule type" value="Genomic_DNA"/>
</dbReference>
<feature type="compositionally biased region" description="Acidic residues" evidence="1">
    <location>
        <begin position="72"/>
        <end position="82"/>
    </location>
</feature>
<organism evidence="2 3">
    <name type="scientific">Brachionus calyciflorus</name>
    <dbReference type="NCBI Taxonomy" id="104777"/>
    <lineage>
        <taxon>Eukaryota</taxon>
        <taxon>Metazoa</taxon>
        <taxon>Spiralia</taxon>
        <taxon>Gnathifera</taxon>
        <taxon>Rotifera</taxon>
        <taxon>Eurotatoria</taxon>
        <taxon>Monogononta</taxon>
        <taxon>Pseudotrocha</taxon>
        <taxon>Ploima</taxon>
        <taxon>Brachionidae</taxon>
        <taxon>Brachionus</taxon>
    </lineage>
</organism>
<proteinExistence type="predicted"/>
<gene>
    <name evidence="2" type="ORF">OXX778_LOCUS21640</name>
</gene>
<name>A0A814PW42_9BILA</name>
<protein>
    <submittedName>
        <fullName evidence="2">Uncharacterized protein</fullName>
    </submittedName>
</protein>
<sequence length="118" mass="14030">MNKSESEEENEDEDDEMTFLNFPIKIQQNDENYVTNETSFDKPLEMESGKRKPGRKNNVKSNPRQAANYNEYSDENFEDFEETPDKIPRFDETDHIDNNHHLDNIKTENADFEFDESQ</sequence>
<comment type="caution">
    <text evidence="2">The sequence shown here is derived from an EMBL/GenBank/DDBJ whole genome shotgun (WGS) entry which is preliminary data.</text>
</comment>
<evidence type="ECO:0000256" key="1">
    <source>
        <dbReference type="SAM" id="MobiDB-lite"/>
    </source>
</evidence>